<keyword evidence="4" id="KW-0479">Metal-binding</keyword>
<dbReference type="GeneTree" id="ENSGT01150000287293"/>
<dbReference type="GO" id="GO:0000209">
    <property type="term" value="P:protein polyubiquitination"/>
    <property type="evidence" value="ECO:0007669"/>
    <property type="project" value="TreeGrafter"/>
</dbReference>
<evidence type="ECO:0000256" key="7">
    <source>
        <dbReference type="ARBA" id="ARBA00023015"/>
    </source>
</evidence>
<dbReference type="InterPro" id="IPR001841">
    <property type="entry name" value="Znf_RING"/>
</dbReference>
<evidence type="ECO:0000256" key="6">
    <source>
        <dbReference type="ARBA" id="ARBA00022833"/>
    </source>
</evidence>
<reference evidence="12" key="1">
    <citation type="submission" date="2025-08" db="UniProtKB">
        <authorList>
            <consortium name="Ensembl"/>
        </authorList>
    </citation>
    <scope>IDENTIFICATION</scope>
</reference>
<feature type="domain" description="RING-type" evidence="11">
    <location>
        <begin position="29"/>
        <end position="68"/>
    </location>
</feature>
<feature type="region of interest" description="Disordered" evidence="10">
    <location>
        <begin position="1"/>
        <end position="26"/>
    </location>
</feature>
<evidence type="ECO:0000256" key="1">
    <source>
        <dbReference type="ARBA" id="ARBA00000900"/>
    </source>
</evidence>
<feature type="region of interest" description="Disordered" evidence="10">
    <location>
        <begin position="64"/>
        <end position="85"/>
    </location>
</feature>
<evidence type="ECO:0000256" key="4">
    <source>
        <dbReference type="ARBA" id="ARBA00022723"/>
    </source>
</evidence>
<reference evidence="12" key="2">
    <citation type="submission" date="2025-09" db="UniProtKB">
        <authorList>
            <consortium name="Ensembl"/>
        </authorList>
    </citation>
    <scope>IDENTIFICATION</scope>
</reference>
<feature type="compositionally biased region" description="Low complexity" evidence="10">
    <location>
        <begin position="1"/>
        <end position="19"/>
    </location>
</feature>
<dbReference type="PANTHER" id="PTHR46077">
    <property type="entry name" value="E3 UBIQUITIN-PROTEIN LIGASE TOPORS"/>
    <property type="match status" value="1"/>
</dbReference>
<dbReference type="Ensembl" id="ENSABRT00000002888.1">
    <property type="protein sequence ID" value="ENSABRP00000001941.1"/>
    <property type="gene ID" value="ENSABRG00000001958.1"/>
</dbReference>
<keyword evidence="6" id="KW-0862">Zinc</keyword>
<evidence type="ECO:0000256" key="3">
    <source>
        <dbReference type="ARBA" id="ARBA00022679"/>
    </source>
</evidence>
<name>A0A8B9BBX3_9AVES</name>
<evidence type="ECO:0000256" key="8">
    <source>
        <dbReference type="ARBA" id="ARBA00023163"/>
    </source>
</evidence>
<keyword evidence="13" id="KW-1185">Reference proteome</keyword>
<protein>
    <recommendedName>
        <fullName evidence="2">RING-type E3 ubiquitin transferase</fullName>
        <ecNumber evidence="2">2.3.2.27</ecNumber>
    </recommendedName>
</protein>
<keyword evidence="5 9" id="KW-0863">Zinc-finger</keyword>
<keyword evidence="8" id="KW-0804">Transcription</keyword>
<dbReference type="GO" id="GO:0006513">
    <property type="term" value="P:protein monoubiquitination"/>
    <property type="evidence" value="ECO:0007669"/>
    <property type="project" value="TreeGrafter"/>
</dbReference>
<dbReference type="Gene3D" id="3.30.40.10">
    <property type="entry name" value="Zinc/RING finger domain, C3HC4 (zinc finger)"/>
    <property type="match status" value="1"/>
</dbReference>
<evidence type="ECO:0000256" key="5">
    <source>
        <dbReference type="ARBA" id="ARBA00022771"/>
    </source>
</evidence>
<keyword evidence="7" id="KW-0805">Transcription regulation</keyword>
<sequence>MEQSGSAGTASGGQMQQAGPSEEAAGERCPICLGTTRNTTYVSTCFHTFSFRCIRQRAATRSTCPLWQRPPNPSTNSQAEGPQGLPLLLPAQPWPCWLPPAAPTPKFHLAQ</sequence>
<evidence type="ECO:0000256" key="2">
    <source>
        <dbReference type="ARBA" id="ARBA00012483"/>
    </source>
</evidence>
<accession>A0A8B9BBX3</accession>
<organism evidence="12 13">
    <name type="scientific">Anser brachyrhynchus</name>
    <name type="common">Pink-footed goose</name>
    <dbReference type="NCBI Taxonomy" id="132585"/>
    <lineage>
        <taxon>Eukaryota</taxon>
        <taxon>Metazoa</taxon>
        <taxon>Chordata</taxon>
        <taxon>Craniata</taxon>
        <taxon>Vertebrata</taxon>
        <taxon>Euteleostomi</taxon>
        <taxon>Archelosauria</taxon>
        <taxon>Archosauria</taxon>
        <taxon>Dinosauria</taxon>
        <taxon>Saurischia</taxon>
        <taxon>Theropoda</taxon>
        <taxon>Coelurosauria</taxon>
        <taxon>Aves</taxon>
        <taxon>Neognathae</taxon>
        <taxon>Galloanserae</taxon>
        <taxon>Anseriformes</taxon>
        <taxon>Anatidae</taxon>
        <taxon>Anserinae</taxon>
        <taxon>Anser</taxon>
    </lineage>
</organism>
<dbReference type="PROSITE" id="PS50089">
    <property type="entry name" value="ZF_RING_2"/>
    <property type="match status" value="1"/>
</dbReference>
<evidence type="ECO:0000313" key="13">
    <source>
        <dbReference type="Proteomes" id="UP000694426"/>
    </source>
</evidence>
<keyword evidence="3" id="KW-0808">Transferase</keyword>
<evidence type="ECO:0000256" key="9">
    <source>
        <dbReference type="PROSITE-ProRule" id="PRU00175"/>
    </source>
</evidence>
<dbReference type="GO" id="GO:0061630">
    <property type="term" value="F:ubiquitin protein ligase activity"/>
    <property type="evidence" value="ECO:0007669"/>
    <property type="project" value="UniProtKB-EC"/>
</dbReference>
<evidence type="ECO:0000259" key="11">
    <source>
        <dbReference type="PROSITE" id="PS50089"/>
    </source>
</evidence>
<comment type="catalytic activity">
    <reaction evidence="1">
        <text>S-ubiquitinyl-[E2 ubiquitin-conjugating enzyme]-L-cysteine + [acceptor protein]-L-lysine = [E2 ubiquitin-conjugating enzyme]-L-cysteine + N(6)-ubiquitinyl-[acceptor protein]-L-lysine.</text>
        <dbReference type="EC" id="2.3.2.27"/>
    </reaction>
</comment>
<dbReference type="EC" id="2.3.2.27" evidence="2"/>
<evidence type="ECO:0000256" key="10">
    <source>
        <dbReference type="SAM" id="MobiDB-lite"/>
    </source>
</evidence>
<dbReference type="PANTHER" id="PTHR46077:SF1">
    <property type="entry name" value="TOP1 BINDING ARGININE_SERINE RICH PROTEIN, E3 UBIQUITIN LIGASE"/>
    <property type="match status" value="1"/>
</dbReference>
<dbReference type="Pfam" id="PF13923">
    <property type="entry name" value="zf-C3HC4_2"/>
    <property type="match status" value="1"/>
</dbReference>
<dbReference type="SUPFAM" id="SSF57850">
    <property type="entry name" value="RING/U-box"/>
    <property type="match status" value="1"/>
</dbReference>
<proteinExistence type="predicted"/>
<evidence type="ECO:0000313" key="12">
    <source>
        <dbReference type="Ensembl" id="ENSABRP00000001941.1"/>
    </source>
</evidence>
<dbReference type="AlphaFoldDB" id="A0A8B9BBX3"/>
<dbReference type="Proteomes" id="UP000694426">
    <property type="component" value="Unplaced"/>
</dbReference>
<dbReference type="GO" id="GO:0008270">
    <property type="term" value="F:zinc ion binding"/>
    <property type="evidence" value="ECO:0007669"/>
    <property type="project" value="UniProtKB-KW"/>
</dbReference>
<dbReference type="InterPro" id="IPR013083">
    <property type="entry name" value="Znf_RING/FYVE/PHD"/>
</dbReference>